<evidence type="ECO:0000259" key="13">
    <source>
        <dbReference type="SMART" id="SM00563"/>
    </source>
</evidence>
<name>F0ZL18_DICPU</name>
<dbReference type="GO" id="GO:0035965">
    <property type="term" value="P:cardiolipin acyl-chain remodeling"/>
    <property type="evidence" value="ECO:0000318"/>
    <property type="project" value="GO_Central"/>
</dbReference>
<protein>
    <recommendedName>
        <fullName evidence="12">Tafazzin family protein</fullName>
    </recommendedName>
</protein>
<evidence type="ECO:0000256" key="6">
    <source>
        <dbReference type="ARBA" id="ARBA00023098"/>
    </source>
</evidence>
<evidence type="ECO:0000256" key="11">
    <source>
        <dbReference type="ARBA" id="ARBA00047906"/>
    </source>
</evidence>
<feature type="domain" description="Phospholipid/glycerol acyltransferase" evidence="13">
    <location>
        <begin position="53"/>
        <end position="181"/>
    </location>
</feature>
<keyword evidence="4" id="KW-1000">Mitochondrion outer membrane</keyword>
<comment type="similarity">
    <text evidence="2 12">Belongs to the taffazin family.</text>
</comment>
<evidence type="ECO:0000256" key="1">
    <source>
        <dbReference type="ARBA" id="ARBA00004137"/>
    </source>
</evidence>
<dbReference type="OrthoDB" id="193467at2759"/>
<keyword evidence="5" id="KW-0999">Mitochondrion inner membrane</keyword>
<keyword evidence="7" id="KW-0496">Mitochondrion</keyword>
<accession>F0ZL18</accession>
<dbReference type="PANTHER" id="PTHR12497">
    <property type="entry name" value="TAZ PROTEIN TAFAZZIN"/>
    <property type="match status" value="1"/>
</dbReference>
<dbReference type="STRING" id="5786.F0ZL18"/>
<dbReference type="SMART" id="SM00563">
    <property type="entry name" value="PlsC"/>
    <property type="match status" value="1"/>
</dbReference>
<dbReference type="RefSeq" id="XP_003288119.1">
    <property type="nucleotide sequence ID" value="XM_003288071.1"/>
</dbReference>
<dbReference type="GO" id="GO:0007007">
    <property type="term" value="P:inner mitochondrial membrane organization"/>
    <property type="evidence" value="ECO:0000318"/>
    <property type="project" value="GO_Central"/>
</dbReference>
<comment type="subcellular location">
    <subcellularLocation>
        <location evidence="1">Mitochondrion inner membrane</location>
        <topology evidence="1">Peripheral membrane protein</topology>
        <orientation evidence="1">Intermembrane side</orientation>
    </subcellularLocation>
    <subcellularLocation>
        <location evidence="10">Mitochondrion outer membrane</location>
        <topology evidence="10">Peripheral membrane protein</topology>
        <orientation evidence="10">Intermembrane side</orientation>
    </subcellularLocation>
</comment>
<dbReference type="GO" id="GO:0005741">
    <property type="term" value="C:mitochondrial outer membrane"/>
    <property type="evidence" value="ECO:0007669"/>
    <property type="project" value="UniProtKB-SubCell"/>
</dbReference>
<evidence type="ECO:0000256" key="5">
    <source>
        <dbReference type="ARBA" id="ARBA00022792"/>
    </source>
</evidence>
<dbReference type="VEuPathDB" id="AmoebaDB:DICPUDRAFT_152315"/>
<dbReference type="SUPFAM" id="SSF69593">
    <property type="entry name" value="Glycerol-3-phosphate (1)-acyltransferase"/>
    <property type="match status" value="1"/>
</dbReference>
<dbReference type="InterPro" id="IPR000872">
    <property type="entry name" value="Tafazzin"/>
</dbReference>
<evidence type="ECO:0000256" key="3">
    <source>
        <dbReference type="ARBA" id="ARBA00022679"/>
    </source>
</evidence>
<proteinExistence type="inferred from homology"/>
<evidence type="ECO:0000256" key="9">
    <source>
        <dbReference type="ARBA" id="ARBA00023315"/>
    </source>
</evidence>
<dbReference type="GO" id="GO:0031966">
    <property type="term" value="C:mitochondrial membrane"/>
    <property type="evidence" value="ECO:0000318"/>
    <property type="project" value="GO_Central"/>
</dbReference>
<dbReference type="AlphaFoldDB" id="F0ZL18"/>
<dbReference type="OMA" id="WHTLFFS"/>
<evidence type="ECO:0000313" key="15">
    <source>
        <dbReference type="Proteomes" id="UP000001064"/>
    </source>
</evidence>
<keyword evidence="3" id="KW-0808">Transferase</keyword>
<keyword evidence="15" id="KW-1185">Reference proteome</keyword>
<dbReference type="Pfam" id="PF01553">
    <property type="entry name" value="Acyltransferase"/>
    <property type="match status" value="1"/>
</dbReference>
<evidence type="ECO:0000256" key="7">
    <source>
        <dbReference type="ARBA" id="ARBA00023128"/>
    </source>
</evidence>
<evidence type="ECO:0000256" key="4">
    <source>
        <dbReference type="ARBA" id="ARBA00022787"/>
    </source>
</evidence>
<dbReference type="GO" id="GO:0047184">
    <property type="term" value="F:1-acylglycerophosphocholine O-acyltransferase activity"/>
    <property type="evidence" value="ECO:0000318"/>
    <property type="project" value="GO_Central"/>
</dbReference>
<evidence type="ECO:0000256" key="8">
    <source>
        <dbReference type="ARBA" id="ARBA00023136"/>
    </source>
</evidence>
<evidence type="ECO:0000256" key="12">
    <source>
        <dbReference type="RuleBase" id="RU365062"/>
    </source>
</evidence>
<dbReference type="CDD" id="cd07989">
    <property type="entry name" value="LPLAT_AGPAT-like"/>
    <property type="match status" value="1"/>
</dbReference>
<evidence type="ECO:0000256" key="10">
    <source>
        <dbReference type="ARBA" id="ARBA00024323"/>
    </source>
</evidence>
<sequence length="304" mass="35152">MMIIPEPGFLSKVVFFFVGGACKTWIKFNKVSTSGVDRLVKEIDKTHLERRPMITIANHISNLDDPLIWGVLPNRILMNSANMRWTLGASNILFTNWFYSTFFTLGKCIKIVRGDGIYQEGMDESIERLCEGQWLHIFPEGRVSQQQQLLYFKWGLGRLVGECFRKTGKVPLILPIYHKGMEQSMPLDKPPIPRIGKTLDIQVGESIRCEETIENYLKDHNITDPKTFFNSDKKRKDFYRTITLYIEDQYQLNVPLPNRGRFSHPKPLPPLSDIVDQMIEQATDKTSINLNKVDNNNNNNKKNN</sequence>
<dbReference type="PRINTS" id="PR00979">
    <property type="entry name" value="TAFAZZIN"/>
</dbReference>
<comment type="catalytic activity">
    <reaction evidence="11">
        <text>1'-[1,2-diacyl-sn-glycero-3-phospho],3'-[1-acyl-sn-glycero-3-phospho]-glycerol + a 1,2-diacyl-sn-glycero-3-phosphocholine = a cardiolipin + a 1-acyl-sn-glycero-3-phosphocholine</text>
        <dbReference type="Rhea" id="RHEA:33731"/>
        <dbReference type="ChEBI" id="CHEBI:57643"/>
        <dbReference type="ChEBI" id="CHEBI:58168"/>
        <dbReference type="ChEBI" id="CHEBI:62237"/>
        <dbReference type="ChEBI" id="CHEBI:64743"/>
    </reaction>
    <physiologicalReaction direction="left-to-right" evidence="11">
        <dbReference type="Rhea" id="RHEA:33732"/>
    </physiologicalReaction>
    <physiologicalReaction direction="right-to-left" evidence="11">
        <dbReference type="Rhea" id="RHEA:33733"/>
    </physiologicalReaction>
</comment>
<dbReference type="GO" id="GO:0005743">
    <property type="term" value="C:mitochondrial inner membrane"/>
    <property type="evidence" value="ECO:0007669"/>
    <property type="project" value="UniProtKB-SubCell"/>
</dbReference>
<dbReference type="KEGG" id="dpp:DICPUDRAFT_152315"/>
<keyword evidence="8" id="KW-0472">Membrane</keyword>
<organism evidence="14 15">
    <name type="scientific">Dictyostelium purpureum</name>
    <name type="common">Slime mold</name>
    <dbReference type="NCBI Taxonomy" id="5786"/>
    <lineage>
        <taxon>Eukaryota</taxon>
        <taxon>Amoebozoa</taxon>
        <taxon>Evosea</taxon>
        <taxon>Eumycetozoa</taxon>
        <taxon>Dictyostelia</taxon>
        <taxon>Dictyosteliales</taxon>
        <taxon>Dictyosteliaceae</taxon>
        <taxon>Dictyostelium</taxon>
    </lineage>
</organism>
<reference evidence="15" key="1">
    <citation type="journal article" date="2011" name="Genome Biol.">
        <title>Comparative genomics of the social amoebae Dictyostelium discoideum and Dictyostelium purpureum.</title>
        <authorList>
            <consortium name="US DOE Joint Genome Institute (JGI-PGF)"/>
            <person name="Sucgang R."/>
            <person name="Kuo A."/>
            <person name="Tian X."/>
            <person name="Salerno W."/>
            <person name="Parikh A."/>
            <person name="Feasley C.L."/>
            <person name="Dalin E."/>
            <person name="Tu H."/>
            <person name="Huang E."/>
            <person name="Barry K."/>
            <person name="Lindquist E."/>
            <person name="Shapiro H."/>
            <person name="Bruce D."/>
            <person name="Schmutz J."/>
            <person name="Salamov A."/>
            <person name="Fey P."/>
            <person name="Gaudet P."/>
            <person name="Anjard C."/>
            <person name="Babu M.M."/>
            <person name="Basu S."/>
            <person name="Bushmanova Y."/>
            <person name="van der Wel H."/>
            <person name="Katoh-Kurasawa M."/>
            <person name="Dinh C."/>
            <person name="Coutinho P.M."/>
            <person name="Saito T."/>
            <person name="Elias M."/>
            <person name="Schaap P."/>
            <person name="Kay R.R."/>
            <person name="Henrissat B."/>
            <person name="Eichinger L."/>
            <person name="Rivero F."/>
            <person name="Putnam N.H."/>
            <person name="West C.M."/>
            <person name="Loomis W.F."/>
            <person name="Chisholm R.L."/>
            <person name="Shaulsky G."/>
            <person name="Strassmann J.E."/>
            <person name="Queller D.C."/>
            <person name="Kuspa A."/>
            <person name="Grigoriev I.V."/>
        </authorList>
    </citation>
    <scope>NUCLEOTIDE SEQUENCE [LARGE SCALE GENOMIC DNA]</scope>
    <source>
        <strain evidence="15">QSDP1</strain>
    </source>
</reference>
<evidence type="ECO:0000256" key="2">
    <source>
        <dbReference type="ARBA" id="ARBA00010524"/>
    </source>
</evidence>
<dbReference type="FunCoup" id="F0ZL18">
    <property type="interactions" value="233"/>
</dbReference>
<dbReference type="InParanoid" id="F0ZL18"/>
<dbReference type="eggNOG" id="KOG2847">
    <property type="taxonomic scope" value="Eukaryota"/>
</dbReference>
<keyword evidence="6" id="KW-0443">Lipid metabolism</keyword>
<gene>
    <name evidence="14" type="ORF">DICPUDRAFT_152315</name>
</gene>
<dbReference type="EMBL" id="GL871062">
    <property type="protein sequence ID" value="EGC35381.1"/>
    <property type="molecule type" value="Genomic_DNA"/>
</dbReference>
<keyword evidence="9" id="KW-0012">Acyltransferase</keyword>
<dbReference type="InterPro" id="IPR002123">
    <property type="entry name" value="Plipid/glycerol_acylTrfase"/>
</dbReference>
<dbReference type="Proteomes" id="UP000001064">
    <property type="component" value="Unassembled WGS sequence"/>
</dbReference>
<evidence type="ECO:0000313" key="14">
    <source>
        <dbReference type="EMBL" id="EGC35381.1"/>
    </source>
</evidence>
<dbReference type="PANTHER" id="PTHR12497:SF0">
    <property type="entry name" value="TAFAZZIN"/>
    <property type="match status" value="1"/>
</dbReference>
<dbReference type="GeneID" id="10501535"/>